<dbReference type="Pfam" id="PF04055">
    <property type="entry name" value="Radical_SAM"/>
    <property type="match status" value="1"/>
</dbReference>
<comment type="cofactor">
    <cofactor evidence="1">
        <name>[4Fe-4S] cluster</name>
        <dbReference type="ChEBI" id="CHEBI:49883"/>
    </cofactor>
</comment>
<dbReference type="PROSITE" id="PS51918">
    <property type="entry name" value="RADICAL_SAM"/>
    <property type="match status" value="1"/>
</dbReference>
<evidence type="ECO:0000256" key="5">
    <source>
        <dbReference type="ARBA" id="ARBA00023014"/>
    </source>
</evidence>
<evidence type="ECO:0000259" key="6">
    <source>
        <dbReference type="PROSITE" id="PS51332"/>
    </source>
</evidence>
<dbReference type="InterPro" id="IPR007197">
    <property type="entry name" value="rSAM"/>
</dbReference>
<proteinExistence type="predicted"/>
<dbReference type="GO" id="GO:0046872">
    <property type="term" value="F:metal ion binding"/>
    <property type="evidence" value="ECO:0007669"/>
    <property type="project" value="UniProtKB-KW"/>
</dbReference>
<dbReference type="SUPFAM" id="SSF102114">
    <property type="entry name" value="Radical SAM enzymes"/>
    <property type="match status" value="1"/>
</dbReference>
<organism evidence="8 9">
    <name type="scientific">SAR324 cluster bacterium</name>
    <dbReference type="NCBI Taxonomy" id="2024889"/>
    <lineage>
        <taxon>Bacteria</taxon>
        <taxon>Deltaproteobacteria</taxon>
        <taxon>SAR324 cluster</taxon>
    </lineage>
</organism>
<dbReference type="EMBL" id="NVSR01000135">
    <property type="protein sequence ID" value="PCI23887.1"/>
    <property type="molecule type" value="Genomic_DNA"/>
</dbReference>
<dbReference type="SFLD" id="SFLDS00029">
    <property type="entry name" value="Radical_SAM"/>
    <property type="match status" value="1"/>
</dbReference>
<keyword evidence="5" id="KW-0411">Iron-sulfur</keyword>
<dbReference type="InterPro" id="IPR006638">
    <property type="entry name" value="Elp3/MiaA/NifB-like_rSAM"/>
</dbReference>
<dbReference type="PANTHER" id="PTHR43409:SF16">
    <property type="entry name" value="SLR0320 PROTEIN"/>
    <property type="match status" value="1"/>
</dbReference>
<dbReference type="PANTHER" id="PTHR43409">
    <property type="entry name" value="ANAEROBIC MAGNESIUM-PROTOPORPHYRIN IX MONOMETHYL ESTER CYCLASE-RELATED"/>
    <property type="match status" value="1"/>
</dbReference>
<accession>A0A2A4SSZ2</accession>
<evidence type="ECO:0000256" key="1">
    <source>
        <dbReference type="ARBA" id="ARBA00001966"/>
    </source>
</evidence>
<feature type="domain" description="B12-binding" evidence="6">
    <location>
        <begin position="149"/>
        <end position="288"/>
    </location>
</feature>
<keyword evidence="4" id="KW-0408">Iron</keyword>
<dbReference type="PROSITE" id="PS51332">
    <property type="entry name" value="B12_BINDING"/>
    <property type="match status" value="1"/>
</dbReference>
<dbReference type="SMART" id="SM00729">
    <property type="entry name" value="Elp3"/>
    <property type="match status" value="1"/>
</dbReference>
<evidence type="ECO:0000256" key="4">
    <source>
        <dbReference type="ARBA" id="ARBA00023004"/>
    </source>
</evidence>
<evidence type="ECO:0000256" key="3">
    <source>
        <dbReference type="ARBA" id="ARBA00022723"/>
    </source>
</evidence>
<feature type="domain" description="Radical SAM core" evidence="7">
    <location>
        <begin position="344"/>
        <end position="590"/>
    </location>
</feature>
<keyword evidence="3" id="KW-0479">Metal-binding</keyword>
<evidence type="ECO:0000259" key="7">
    <source>
        <dbReference type="PROSITE" id="PS51918"/>
    </source>
</evidence>
<comment type="caution">
    <text evidence="8">The sequence shown here is derived from an EMBL/GenBank/DDBJ whole genome shotgun (WGS) entry which is preliminary data.</text>
</comment>
<dbReference type="InterPro" id="IPR051198">
    <property type="entry name" value="BchE-like"/>
</dbReference>
<dbReference type="InterPro" id="IPR023404">
    <property type="entry name" value="rSAM_horseshoe"/>
</dbReference>
<dbReference type="GO" id="GO:0005829">
    <property type="term" value="C:cytosol"/>
    <property type="evidence" value="ECO:0007669"/>
    <property type="project" value="TreeGrafter"/>
</dbReference>
<dbReference type="GO" id="GO:0003824">
    <property type="term" value="F:catalytic activity"/>
    <property type="evidence" value="ECO:0007669"/>
    <property type="project" value="InterPro"/>
</dbReference>
<evidence type="ECO:0000256" key="2">
    <source>
        <dbReference type="ARBA" id="ARBA00022691"/>
    </source>
</evidence>
<dbReference type="GO" id="GO:0031419">
    <property type="term" value="F:cobalamin binding"/>
    <property type="evidence" value="ECO:0007669"/>
    <property type="project" value="InterPro"/>
</dbReference>
<gene>
    <name evidence="8" type="ORF">COB67_12370</name>
</gene>
<evidence type="ECO:0000313" key="8">
    <source>
        <dbReference type="EMBL" id="PCI23887.1"/>
    </source>
</evidence>
<keyword evidence="2" id="KW-0949">S-adenosyl-L-methionine</keyword>
<reference evidence="9" key="1">
    <citation type="submission" date="2017-08" db="EMBL/GenBank/DDBJ databases">
        <title>A dynamic microbial community with high functional redundancy inhabits the cold, oxic subseafloor aquifer.</title>
        <authorList>
            <person name="Tully B.J."/>
            <person name="Wheat C.G."/>
            <person name="Glazer B.T."/>
            <person name="Huber J.A."/>
        </authorList>
    </citation>
    <scope>NUCLEOTIDE SEQUENCE [LARGE SCALE GENOMIC DNA]</scope>
</reference>
<dbReference type="InterPro" id="IPR058240">
    <property type="entry name" value="rSAM_sf"/>
</dbReference>
<dbReference type="GO" id="GO:0051536">
    <property type="term" value="F:iron-sulfur cluster binding"/>
    <property type="evidence" value="ECO:0007669"/>
    <property type="project" value="UniProtKB-KW"/>
</dbReference>
<evidence type="ECO:0000313" key="9">
    <source>
        <dbReference type="Proteomes" id="UP000218113"/>
    </source>
</evidence>
<dbReference type="Proteomes" id="UP000218113">
    <property type="component" value="Unassembled WGS sequence"/>
</dbReference>
<dbReference type="SFLD" id="SFLDG01082">
    <property type="entry name" value="B12-binding_domain_containing"/>
    <property type="match status" value="1"/>
</dbReference>
<protein>
    <submittedName>
        <fullName evidence="8">Radical SAM protein</fullName>
    </submittedName>
</protein>
<dbReference type="Gene3D" id="3.80.30.20">
    <property type="entry name" value="tm_1862 like domain"/>
    <property type="match status" value="1"/>
</dbReference>
<dbReference type="Gene3D" id="3.40.50.280">
    <property type="entry name" value="Cobalamin-binding domain"/>
    <property type="match status" value="1"/>
</dbReference>
<dbReference type="InterPro" id="IPR006158">
    <property type="entry name" value="Cobalamin-bd"/>
</dbReference>
<name>A0A2A4SSZ2_9DELT</name>
<dbReference type="AlphaFoldDB" id="A0A2A4SSZ2"/>
<sequence length="735" mass="83126">MKSPTILLLTPPLTQLNTPYPATAYLKGFLKQEGYSVKQGDLGIELILKLLSKQGLTEIFAQANSVREKLSPNSQRILHLESAYLHTIDPIINFLQNKDTTLAHRICSGEYLPEASRFATLQDMEWAFGSMGIQDRARFFATLYIDDIADLITEAVSSHFGFSRYAERLALSATSFAPLEKELRLADSLIDQVLLDLLEKHIQATQPEVVAFSIPFPGNLYGALKCGQYLKKYHPSIKVLLGGGYVNTELRQLKDPNIFNYADFIMLDDGESPFLQFLRYLEGLIEQSELKRTFLCQQGKVVFQDNASCADVPHRDVGTPDYSDLLLDKYLSVIEVPNPMHRLWSDGRWNKMTLAHGCYWKRCTFCDVTLDYIKRYDEAPVSLLADRIEQIIEQTGQTGFHFVDEAAPPALLKELSIEILRRNITITWWTNIRFERTFSEDLCRLLAAAGCIAVSGGLEVASDRILKKIRKGVSIKQVAKVADDFTKAGILLHAYLMYGFPTQTVQETVDSLEAVRQLFESGVVQSGYWHQFSMTAHSPIGQNPAAFGVQQIGPEEGTFAQNDLLHSDPEGCDHTRFSPGLRKSLYNFMHGVGIDLDVSSWFDFKVPQTTLAENLVEEAIDRPDRPDIDRLGQQVLWLGNKPELSTDQRKKKGKKVTRAKLTFFDKAETWELTCSLPEARWLQALLPQLSYSSEEKHSLQSLKENYPSQTGMGFDSLLQSTLWQELRKNGLLLLR</sequence>